<evidence type="ECO:0000313" key="7">
    <source>
        <dbReference type="Proteomes" id="UP000318578"/>
    </source>
</evidence>
<dbReference type="OrthoDB" id="7363114at2"/>
<reference evidence="6 7" key="1">
    <citation type="submission" date="2019-07" db="EMBL/GenBank/DDBJ databases">
        <title>New species of Amycolatopsis and Streptomyces.</title>
        <authorList>
            <person name="Duangmal K."/>
            <person name="Teo W.F.A."/>
            <person name="Lipun K."/>
        </authorList>
    </citation>
    <scope>NUCLEOTIDE SEQUENCE [LARGE SCALE GENOMIC DNA]</scope>
    <source>
        <strain evidence="6 7">JCM 30562</strain>
    </source>
</reference>
<dbReference type="AlphaFoldDB" id="A0A558A3X7"/>
<organism evidence="6 7">
    <name type="scientific">Amycolatopsis acidiphila</name>
    <dbReference type="NCBI Taxonomy" id="715473"/>
    <lineage>
        <taxon>Bacteria</taxon>
        <taxon>Bacillati</taxon>
        <taxon>Actinomycetota</taxon>
        <taxon>Actinomycetes</taxon>
        <taxon>Pseudonocardiales</taxon>
        <taxon>Pseudonocardiaceae</taxon>
        <taxon>Amycolatopsis</taxon>
    </lineage>
</organism>
<keyword evidence="3" id="KW-0804">Transcription</keyword>
<evidence type="ECO:0000313" key="6">
    <source>
        <dbReference type="EMBL" id="TVT18936.1"/>
    </source>
</evidence>
<dbReference type="PROSITE" id="PS50949">
    <property type="entry name" value="HTH_GNTR"/>
    <property type="match status" value="1"/>
</dbReference>
<keyword evidence="2" id="KW-0238">DNA-binding</keyword>
<dbReference type="InterPro" id="IPR050679">
    <property type="entry name" value="Bact_HTH_transcr_reg"/>
</dbReference>
<feature type="domain" description="HTH gntR-type" evidence="5">
    <location>
        <begin position="21"/>
        <end position="89"/>
    </location>
</feature>
<protein>
    <submittedName>
        <fullName evidence="6">Winged helix-turn-helix transcriptional regulator</fullName>
    </submittedName>
</protein>
<name>A0A558A3X7_9PSEU</name>
<keyword evidence="7" id="KW-1185">Reference proteome</keyword>
<dbReference type="CDD" id="cd07377">
    <property type="entry name" value="WHTH_GntR"/>
    <property type="match status" value="1"/>
</dbReference>
<dbReference type="PANTHER" id="PTHR44846:SF1">
    <property type="entry name" value="MANNOSYL-D-GLYCERATE TRANSPORT_METABOLISM SYSTEM REPRESSOR MNGR-RELATED"/>
    <property type="match status" value="1"/>
</dbReference>
<dbReference type="InterPro" id="IPR036390">
    <property type="entry name" value="WH_DNA-bd_sf"/>
</dbReference>
<dbReference type="EMBL" id="VJZA01000054">
    <property type="protein sequence ID" value="TVT18936.1"/>
    <property type="molecule type" value="Genomic_DNA"/>
</dbReference>
<evidence type="ECO:0000256" key="3">
    <source>
        <dbReference type="ARBA" id="ARBA00023163"/>
    </source>
</evidence>
<evidence type="ECO:0000256" key="2">
    <source>
        <dbReference type="ARBA" id="ARBA00023125"/>
    </source>
</evidence>
<dbReference type="Proteomes" id="UP000318578">
    <property type="component" value="Unassembled WGS sequence"/>
</dbReference>
<dbReference type="SUPFAM" id="SSF46785">
    <property type="entry name" value="Winged helix' DNA-binding domain"/>
    <property type="match status" value="1"/>
</dbReference>
<dbReference type="Pfam" id="PF00392">
    <property type="entry name" value="GntR"/>
    <property type="match status" value="1"/>
</dbReference>
<proteinExistence type="predicted"/>
<accession>A0A558A3X7</accession>
<dbReference type="Gene3D" id="1.10.10.10">
    <property type="entry name" value="Winged helix-like DNA-binding domain superfamily/Winged helix DNA-binding domain"/>
    <property type="match status" value="1"/>
</dbReference>
<evidence type="ECO:0000259" key="5">
    <source>
        <dbReference type="PROSITE" id="PS50949"/>
    </source>
</evidence>
<evidence type="ECO:0000256" key="1">
    <source>
        <dbReference type="ARBA" id="ARBA00023015"/>
    </source>
</evidence>
<gene>
    <name evidence="6" type="ORF">FNH06_26115</name>
</gene>
<sequence>MGDDATDDVFPEFDPTIEGPAYLYERLADYLGEMITKSRFRLHQRFPGEQQLARTYGVALGTARHATSLLRARGLVTTVKSKGTYVTYDIETGSAESPPNDDRWSPGDAQSSPPDTAHGRSQTW</sequence>
<dbReference type="InterPro" id="IPR000524">
    <property type="entry name" value="Tscrpt_reg_HTH_GntR"/>
</dbReference>
<feature type="compositionally biased region" description="Polar residues" evidence="4">
    <location>
        <begin position="108"/>
        <end position="124"/>
    </location>
</feature>
<dbReference type="SMART" id="SM00345">
    <property type="entry name" value="HTH_GNTR"/>
    <property type="match status" value="1"/>
</dbReference>
<dbReference type="GO" id="GO:0003700">
    <property type="term" value="F:DNA-binding transcription factor activity"/>
    <property type="evidence" value="ECO:0007669"/>
    <property type="project" value="InterPro"/>
</dbReference>
<dbReference type="InterPro" id="IPR036388">
    <property type="entry name" value="WH-like_DNA-bd_sf"/>
</dbReference>
<dbReference type="GO" id="GO:0045892">
    <property type="term" value="P:negative regulation of DNA-templated transcription"/>
    <property type="evidence" value="ECO:0007669"/>
    <property type="project" value="TreeGrafter"/>
</dbReference>
<keyword evidence="1" id="KW-0805">Transcription regulation</keyword>
<comment type="caution">
    <text evidence="6">The sequence shown here is derived from an EMBL/GenBank/DDBJ whole genome shotgun (WGS) entry which is preliminary data.</text>
</comment>
<dbReference type="GO" id="GO:0003677">
    <property type="term" value="F:DNA binding"/>
    <property type="evidence" value="ECO:0007669"/>
    <property type="project" value="UniProtKB-KW"/>
</dbReference>
<evidence type="ECO:0000256" key="4">
    <source>
        <dbReference type="SAM" id="MobiDB-lite"/>
    </source>
</evidence>
<dbReference type="PANTHER" id="PTHR44846">
    <property type="entry name" value="MANNOSYL-D-GLYCERATE TRANSPORT/METABOLISM SYSTEM REPRESSOR MNGR-RELATED"/>
    <property type="match status" value="1"/>
</dbReference>
<feature type="region of interest" description="Disordered" evidence="4">
    <location>
        <begin position="90"/>
        <end position="124"/>
    </location>
</feature>